<dbReference type="RefSeq" id="WP_149352427.1">
    <property type="nucleotide sequence ID" value="NZ_VTRV01000044.1"/>
</dbReference>
<keyword evidence="2" id="KW-0732">Signal</keyword>
<dbReference type="EMBL" id="VTRV01000044">
    <property type="protein sequence ID" value="TZF90307.1"/>
    <property type="molecule type" value="Genomic_DNA"/>
</dbReference>
<feature type="domain" description="TPM" evidence="3">
    <location>
        <begin position="34"/>
        <end position="157"/>
    </location>
</feature>
<comment type="caution">
    <text evidence="4">The sequence shown here is derived from an EMBL/GenBank/DDBJ whole genome shotgun (WGS) entry which is preliminary data.</text>
</comment>
<proteinExistence type="predicted"/>
<sequence>MSAQYPLVALALLSAAFASLAQDVAPIPPLTSPVVDTTATLDPQSRQQLEQQALALQQHKGAQLQILMVPTTKPEEIEEYAVRAFEQYKLGRKKVDDGVLVVVAKDDHRARIEVGYGLEGAIPDATAIRVINEYMAPRFKQGDYAGGLSEATKVLAQVIDGEPLPAPMATQNASSQRGGSGGNPFFGLIAAYFVAQLVRGIFGRTPAFFRGIAGGLAAGAIAWLLGSILIGVIGGLLGFFMGLAGGRRLGYAGSGAGGWWGGGLGGGGFGGGGFGGGGGGGWGGGGGMSGGGGASGSW</sequence>
<feature type="signal peptide" evidence="2">
    <location>
        <begin position="1"/>
        <end position="21"/>
    </location>
</feature>
<name>A0A5D8Z6I4_9GAMM</name>
<protein>
    <submittedName>
        <fullName evidence="4">YgcG family protein</fullName>
    </submittedName>
</protein>
<dbReference type="Gene3D" id="3.10.310.50">
    <property type="match status" value="1"/>
</dbReference>
<feature type="transmembrane region" description="Helical" evidence="1">
    <location>
        <begin position="214"/>
        <end position="241"/>
    </location>
</feature>
<dbReference type="AlphaFoldDB" id="A0A5D8Z6I4"/>
<keyword evidence="1" id="KW-1133">Transmembrane helix</keyword>
<evidence type="ECO:0000256" key="2">
    <source>
        <dbReference type="SAM" id="SignalP"/>
    </source>
</evidence>
<keyword evidence="1" id="KW-0812">Transmembrane</keyword>
<dbReference type="PANTHER" id="PTHR30373">
    <property type="entry name" value="UPF0603 PROTEIN YGCG"/>
    <property type="match status" value="1"/>
</dbReference>
<evidence type="ECO:0000313" key="4">
    <source>
        <dbReference type="EMBL" id="TZF90307.1"/>
    </source>
</evidence>
<dbReference type="Proteomes" id="UP000323164">
    <property type="component" value="Unassembled WGS sequence"/>
</dbReference>
<dbReference type="OrthoDB" id="9810918at2"/>
<dbReference type="InterPro" id="IPR007621">
    <property type="entry name" value="TPM_dom"/>
</dbReference>
<evidence type="ECO:0000256" key="1">
    <source>
        <dbReference type="SAM" id="Phobius"/>
    </source>
</evidence>
<evidence type="ECO:0000259" key="3">
    <source>
        <dbReference type="Pfam" id="PF04536"/>
    </source>
</evidence>
<feature type="chain" id="PRO_5022707463" evidence="2">
    <location>
        <begin position="22"/>
        <end position="298"/>
    </location>
</feature>
<reference evidence="4 5" key="1">
    <citation type="submission" date="2019-08" db="EMBL/GenBank/DDBJ databases">
        <title>Draft genome sequence of Lysobacter sp. UKS-15.</title>
        <authorList>
            <person name="Im W.-T."/>
        </authorList>
    </citation>
    <scope>NUCLEOTIDE SEQUENCE [LARGE SCALE GENOMIC DNA]</scope>
    <source>
        <strain evidence="4 5">UKS-15</strain>
    </source>
</reference>
<gene>
    <name evidence="4" type="ORF">FW784_05810</name>
</gene>
<evidence type="ECO:0000313" key="5">
    <source>
        <dbReference type="Proteomes" id="UP000323164"/>
    </source>
</evidence>
<dbReference type="Pfam" id="PF04536">
    <property type="entry name" value="TPM_phosphatase"/>
    <property type="match status" value="1"/>
</dbReference>
<dbReference type="PANTHER" id="PTHR30373:SF2">
    <property type="entry name" value="UPF0603 PROTEIN YGCG"/>
    <property type="match status" value="1"/>
</dbReference>
<feature type="transmembrane region" description="Helical" evidence="1">
    <location>
        <begin position="185"/>
        <end position="202"/>
    </location>
</feature>
<keyword evidence="5" id="KW-1185">Reference proteome</keyword>
<keyword evidence="1" id="KW-0472">Membrane</keyword>
<organism evidence="4 5">
    <name type="scientific">Cognatilysobacter lacus</name>
    <dbReference type="NCBI Taxonomy" id="1643323"/>
    <lineage>
        <taxon>Bacteria</taxon>
        <taxon>Pseudomonadati</taxon>
        <taxon>Pseudomonadota</taxon>
        <taxon>Gammaproteobacteria</taxon>
        <taxon>Lysobacterales</taxon>
        <taxon>Lysobacteraceae</taxon>
        <taxon>Cognatilysobacter</taxon>
    </lineage>
</organism>
<accession>A0A5D8Z6I4</accession>